<dbReference type="PANTHER" id="PTHR24960">
    <property type="entry name" value="PHOTOSYSTEM I IRON-SULFUR CENTER-RELATED"/>
    <property type="match status" value="1"/>
</dbReference>
<dbReference type="SUPFAM" id="SSF54862">
    <property type="entry name" value="4Fe-4S ferredoxins"/>
    <property type="match status" value="1"/>
</dbReference>
<dbReference type="CDD" id="cd16373">
    <property type="entry name" value="DMSOR_beta_like"/>
    <property type="match status" value="1"/>
</dbReference>
<feature type="domain" description="4Fe-4S ferredoxin-type" evidence="6">
    <location>
        <begin position="61"/>
        <end position="90"/>
    </location>
</feature>
<dbReference type="InterPro" id="IPR017900">
    <property type="entry name" value="4Fe4S_Fe_S_CS"/>
</dbReference>
<keyword evidence="2" id="KW-0479">Metal-binding</keyword>
<evidence type="ECO:0000256" key="2">
    <source>
        <dbReference type="ARBA" id="ARBA00022723"/>
    </source>
</evidence>
<dbReference type="GO" id="GO:0046872">
    <property type="term" value="F:metal ion binding"/>
    <property type="evidence" value="ECO:0007669"/>
    <property type="project" value="UniProtKB-KW"/>
</dbReference>
<evidence type="ECO:0000313" key="7">
    <source>
        <dbReference type="EMBL" id="BCA89491.1"/>
    </source>
</evidence>
<dbReference type="InterPro" id="IPR017896">
    <property type="entry name" value="4Fe4S_Fe-S-bd"/>
</dbReference>
<reference evidence="8" key="1">
    <citation type="journal article" date="2020" name="Microbiol. Resour. Announc.">
        <title>Complete Genome Sequence of Adlercreutzia sp. Strain 8CFCBH1, a Potent Producer of Equol, Isolated from Healthy Japanese Feces.</title>
        <authorList>
            <person name="Ogata Y."/>
            <person name="Sakamoto M."/>
            <person name="Ohkuma M."/>
            <person name="Hattori M."/>
            <person name="Suda W."/>
        </authorList>
    </citation>
    <scope>NUCLEOTIDE SEQUENCE [LARGE SCALE GENOMIC DNA]</scope>
    <source>
        <strain evidence="8">8CFCBH1</strain>
    </source>
</reference>
<feature type="domain" description="4Fe-4S ferredoxin-type" evidence="6">
    <location>
        <begin position="178"/>
        <end position="208"/>
    </location>
</feature>
<evidence type="ECO:0000259" key="6">
    <source>
        <dbReference type="PROSITE" id="PS51379"/>
    </source>
</evidence>
<keyword evidence="1" id="KW-0004">4Fe-4S</keyword>
<keyword evidence="3" id="KW-0408">Iron</keyword>
<protein>
    <recommendedName>
        <fullName evidence="6">4Fe-4S ferredoxin-type domain-containing protein</fullName>
    </recommendedName>
</protein>
<proteinExistence type="predicted"/>
<evidence type="ECO:0000256" key="5">
    <source>
        <dbReference type="SAM" id="MobiDB-lite"/>
    </source>
</evidence>
<dbReference type="EMBL" id="AP022829">
    <property type="protein sequence ID" value="BCA89491.1"/>
    <property type="molecule type" value="Genomic_DNA"/>
</dbReference>
<evidence type="ECO:0000313" key="8">
    <source>
        <dbReference type="Proteomes" id="UP000501727"/>
    </source>
</evidence>
<gene>
    <name evidence="7" type="ORF">ADCFC_19880</name>
</gene>
<keyword evidence="4" id="KW-0411">Iron-sulfur</keyword>
<dbReference type="PROSITE" id="PS00198">
    <property type="entry name" value="4FE4S_FER_1"/>
    <property type="match status" value="1"/>
</dbReference>
<dbReference type="PANTHER" id="PTHR24960:SF85">
    <property type="entry name" value="POLYFERREDOXIN PROTEIN VHUB"/>
    <property type="match status" value="1"/>
</dbReference>
<organism evidence="7 8">
    <name type="scientific">Adlercreutzia hattorii</name>
    <dbReference type="NCBI Taxonomy" id="2707299"/>
    <lineage>
        <taxon>Bacteria</taxon>
        <taxon>Bacillati</taxon>
        <taxon>Actinomycetota</taxon>
        <taxon>Coriobacteriia</taxon>
        <taxon>Eggerthellales</taxon>
        <taxon>Eggerthellaceae</taxon>
        <taxon>Adlercreutzia</taxon>
    </lineage>
</organism>
<accession>A0A6F8SNW1</accession>
<evidence type="ECO:0000256" key="1">
    <source>
        <dbReference type="ARBA" id="ARBA00022485"/>
    </source>
</evidence>
<dbReference type="AlphaFoldDB" id="A0A6F8SNW1"/>
<dbReference type="InterPro" id="IPR050157">
    <property type="entry name" value="PSI_iron-sulfur_center"/>
</dbReference>
<evidence type="ECO:0000256" key="3">
    <source>
        <dbReference type="ARBA" id="ARBA00023004"/>
    </source>
</evidence>
<dbReference type="Pfam" id="PF12838">
    <property type="entry name" value="Fer4_7"/>
    <property type="match status" value="1"/>
</dbReference>
<dbReference type="KEGG" id="ahat:ADCFC_21100"/>
<keyword evidence="8" id="KW-1185">Reference proteome</keyword>
<reference evidence="8" key="2">
    <citation type="submission" date="2020-03" db="EMBL/GenBank/DDBJ databases">
        <title>Complete Genome Sequence of Adlercreutzia sp. strain 8CFCBH1 Producing Equol, Isolated from Healthy Japanese Feces.</title>
        <authorList>
            <person name="Ogata Y."/>
            <person name="Sakamoto M."/>
            <person name="Ohkuma M."/>
            <person name="Hattori M."/>
            <person name="Suda W."/>
        </authorList>
    </citation>
    <scope>NUCLEOTIDE SEQUENCE [LARGE SCALE GENOMIC DNA]</scope>
    <source>
        <strain evidence="8">8CFCBH1</strain>
    </source>
</reference>
<dbReference type="PROSITE" id="PS51379">
    <property type="entry name" value="4FE4S_FER_2"/>
    <property type="match status" value="2"/>
</dbReference>
<evidence type="ECO:0000256" key="4">
    <source>
        <dbReference type="ARBA" id="ARBA00023014"/>
    </source>
</evidence>
<sequence length="221" mass="23484">MREEEETMADTENTAAPKKEGRPVITRRALCVGLGGTAALLGLGAVRYAGSAPLVRPPGGQDEEALVSACIRCEKCYEVCPRGVIAPAHLEDGILNMRTPVMNFDANWCDWCTEENGGEPLCVASCPTEALKAGSTPETGVLGVAELNQDLCLAYRLIGCRFCYDACQFEAMELDENNRPYVIADACNGCGACESVCVSLQNGSISAGATERAIIVRPLES</sequence>
<dbReference type="Gene3D" id="3.30.70.20">
    <property type="match status" value="2"/>
</dbReference>
<dbReference type="GO" id="GO:0051539">
    <property type="term" value="F:4 iron, 4 sulfur cluster binding"/>
    <property type="evidence" value="ECO:0007669"/>
    <property type="project" value="UniProtKB-KW"/>
</dbReference>
<name>A0A6F8SNW1_9ACTN</name>
<feature type="region of interest" description="Disordered" evidence="5">
    <location>
        <begin position="1"/>
        <end position="21"/>
    </location>
</feature>
<dbReference type="Proteomes" id="UP000501727">
    <property type="component" value="Chromosome"/>
</dbReference>